<keyword evidence="6" id="KW-0805">Transcription regulation</keyword>
<comment type="similarity">
    <text evidence="3">Belongs to the WHI5/NRM1 family.</text>
</comment>
<dbReference type="AlphaFoldDB" id="A0A0D2EJM5"/>
<keyword evidence="8" id="KW-0539">Nucleus</keyword>
<gene>
    <name evidence="10" type="ORF">Z519_08880</name>
</gene>
<dbReference type="InterPro" id="IPR013734">
    <property type="entry name" value="TF_Nrm1/Whi5"/>
</dbReference>
<evidence type="ECO:0000256" key="6">
    <source>
        <dbReference type="ARBA" id="ARBA00023015"/>
    </source>
</evidence>
<comment type="subcellular location">
    <subcellularLocation>
        <location evidence="2">Cytoplasm</location>
    </subcellularLocation>
    <subcellularLocation>
        <location evidence="1">Nucleus</location>
    </subcellularLocation>
</comment>
<feature type="compositionally biased region" description="Acidic residues" evidence="9">
    <location>
        <begin position="192"/>
        <end position="202"/>
    </location>
</feature>
<keyword evidence="4" id="KW-0963">Cytoplasm</keyword>
<evidence type="ECO:0000256" key="3">
    <source>
        <dbReference type="ARBA" id="ARBA00006922"/>
    </source>
</evidence>
<evidence type="ECO:0000313" key="11">
    <source>
        <dbReference type="Proteomes" id="UP000053789"/>
    </source>
</evidence>
<dbReference type="HOGENOM" id="CLU_402237_0_0_1"/>
<dbReference type="VEuPathDB" id="FungiDB:Z519_08880"/>
<dbReference type="Proteomes" id="UP000053789">
    <property type="component" value="Unassembled WGS sequence"/>
</dbReference>
<keyword evidence="11" id="KW-1185">Reference proteome</keyword>
<feature type="compositionally biased region" description="Low complexity" evidence="9">
    <location>
        <begin position="263"/>
        <end position="278"/>
    </location>
</feature>
<evidence type="ECO:0000256" key="2">
    <source>
        <dbReference type="ARBA" id="ARBA00004496"/>
    </source>
</evidence>
<feature type="region of interest" description="Disordered" evidence="9">
    <location>
        <begin position="369"/>
        <end position="408"/>
    </location>
</feature>
<protein>
    <submittedName>
        <fullName evidence="10">Uncharacterized protein</fullName>
    </submittedName>
</protein>
<dbReference type="GO" id="GO:0005634">
    <property type="term" value="C:nucleus"/>
    <property type="evidence" value="ECO:0007669"/>
    <property type="project" value="UniProtKB-SubCell"/>
</dbReference>
<keyword evidence="5" id="KW-0678">Repressor</keyword>
<evidence type="ECO:0000256" key="5">
    <source>
        <dbReference type="ARBA" id="ARBA00022491"/>
    </source>
</evidence>
<evidence type="ECO:0000256" key="9">
    <source>
        <dbReference type="SAM" id="MobiDB-lite"/>
    </source>
</evidence>
<dbReference type="RefSeq" id="XP_016616905.1">
    <property type="nucleotide sequence ID" value="XM_016766607.1"/>
</dbReference>
<accession>A0A0D2EJM5</accession>
<feature type="region of interest" description="Disordered" evidence="9">
    <location>
        <begin position="250"/>
        <end position="305"/>
    </location>
</feature>
<sequence length="684" mass="74518">MVSPARRVLGDRDPNALLHQQPSKVSNRALPPASPVAQRSSAKRPLPLEHSPSVSPRVGQKRKIGAVHDQEQAGSQDTVVTAAPLSPTTKLLSDTRSENEDVPISMAQSRSTLDTLLTSFRASQEESSQMESEFHIHDEPSQQTLDKMHAVTFTQSTPQLVPPLRPNLAKEASQISLSMSSLIDFDNNRSSEDEDMQMIEEPETAKDQKPKTEKDARKKMMLEKAETLRTRLQLALYKIQTNQITRPFARLQVPKVTSPPPQLTRSSSSSRSSSTVGPSPGPENAAAQETRVAMARASATMGPRPTVKCLSSLPMPEIIPTAFSARWNHEVEPQQESQSREVHPLPKIASSPPVLQADYSAGHLTVRATHQDTEPSTPLQLSRPAPSGHGDDVEGDSDPRRKQLRGVGLTSSVIKGEAANSLLELVRGPANLSDSLAISHTSTYFPKIHDRRHLGYKEPMAQSTSQPSPAPNGVTEHNYKTDPCRKVEVDQSAASSDHLGMSTFGPTAPAPRTGNAQVFFHLGHTGLEVVPKPFPVCISPGKGVIVREGHLHGPWTCVRQPYHSDIDRFCHEDNDSDKIPRTVTFPAEPIAGMPEHKIRIVGSRVIEFSVLEAAVEPARFVRLQVKALIAAANDEFCPTGDTVGVPIWIGVDEGSPENIFRAVHGTHGDAAWEVRCHGGAVVRF</sequence>
<organism evidence="10 11">
    <name type="scientific">Cladophialophora bantiana (strain ATCC 10958 / CBS 173.52 / CDC B-1940 / NIH 8579)</name>
    <name type="common">Xylohypha bantiana</name>
    <dbReference type="NCBI Taxonomy" id="1442370"/>
    <lineage>
        <taxon>Eukaryota</taxon>
        <taxon>Fungi</taxon>
        <taxon>Dikarya</taxon>
        <taxon>Ascomycota</taxon>
        <taxon>Pezizomycotina</taxon>
        <taxon>Eurotiomycetes</taxon>
        <taxon>Chaetothyriomycetidae</taxon>
        <taxon>Chaetothyriales</taxon>
        <taxon>Herpotrichiellaceae</taxon>
        <taxon>Cladophialophora</taxon>
    </lineage>
</organism>
<feature type="region of interest" description="Disordered" evidence="9">
    <location>
        <begin position="186"/>
        <end position="217"/>
    </location>
</feature>
<evidence type="ECO:0000256" key="8">
    <source>
        <dbReference type="ARBA" id="ARBA00023242"/>
    </source>
</evidence>
<proteinExistence type="inferred from homology"/>
<evidence type="ECO:0000256" key="7">
    <source>
        <dbReference type="ARBA" id="ARBA00023163"/>
    </source>
</evidence>
<feature type="region of interest" description="Disordered" evidence="9">
    <location>
        <begin position="1"/>
        <end position="78"/>
    </location>
</feature>
<keyword evidence="7" id="KW-0804">Transcription</keyword>
<feature type="compositionally biased region" description="Basic and acidic residues" evidence="9">
    <location>
        <begin position="389"/>
        <end position="401"/>
    </location>
</feature>
<dbReference type="GeneID" id="27701808"/>
<dbReference type="OrthoDB" id="5345625at2759"/>
<dbReference type="Pfam" id="PF08528">
    <property type="entry name" value="Whi5"/>
    <property type="match status" value="1"/>
</dbReference>
<evidence type="ECO:0000256" key="1">
    <source>
        <dbReference type="ARBA" id="ARBA00004123"/>
    </source>
</evidence>
<dbReference type="GO" id="GO:0005737">
    <property type="term" value="C:cytoplasm"/>
    <property type="evidence" value="ECO:0007669"/>
    <property type="project" value="UniProtKB-SubCell"/>
</dbReference>
<evidence type="ECO:0000313" key="10">
    <source>
        <dbReference type="EMBL" id="KIW90236.1"/>
    </source>
</evidence>
<dbReference type="EMBL" id="KN846993">
    <property type="protein sequence ID" value="KIW90236.1"/>
    <property type="molecule type" value="Genomic_DNA"/>
</dbReference>
<feature type="compositionally biased region" description="Basic and acidic residues" evidence="9">
    <location>
        <begin position="329"/>
        <end position="344"/>
    </location>
</feature>
<reference evidence="10" key="1">
    <citation type="submission" date="2015-01" db="EMBL/GenBank/DDBJ databases">
        <title>The Genome Sequence of Cladophialophora bantiana CBS 173.52.</title>
        <authorList>
            <consortium name="The Broad Institute Genomics Platform"/>
            <person name="Cuomo C."/>
            <person name="de Hoog S."/>
            <person name="Gorbushina A."/>
            <person name="Stielow B."/>
            <person name="Teixiera M."/>
            <person name="Abouelleil A."/>
            <person name="Chapman S.B."/>
            <person name="Priest M."/>
            <person name="Young S.K."/>
            <person name="Wortman J."/>
            <person name="Nusbaum C."/>
            <person name="Birren B."/>
        </authorList>
    </citation>
    <scope>NUCLEOTIDE SEQUENCE [LARGE SCALE GENOMIC DNA]</scope>
    <source>
        <strain evidence="10">CBS 173.52</strain>
    </source>
</reference>
<evidence type="ECO:0000256" key="4">
    <source>
        <dbReference type="ARBA" id="ARBA00022490"/>
    </source>
</evidence>
<feature type="region of interest" description="Disordered" evidence="9">
    <location>
        <begin position="329"/>
        <end position="353"/>
    </location>
</feature>
<name>A0A0D2EJM5_CLAB1</name>
<feature type="compositionally biased region" description="Basic and acidic residues" evidence="9">
    <location>
        <begin position="203"/>
        <end position="217"/>
    </location>
</feature>